<feature type="transmembrane region" description="Helical" evidence="1">
    <location>
        <begin position="12"/>
        <end position="32"/>
    </location>
</feature>
<feature type="transmembrane region" description="Helical" evidence="1">
    <location>
        <begin position="122"/>
        <end position="143"/>
    </location>
</feature>
<evidence type="ECO:0000313" key="3">
    <source>
        <dbReference type="Proteomes" id="UP000232122"/>
    </source>
</evidence>
<accession>A0AAE4TW87</accession>
<comment type="caution">
    <text evidence="2">The sequence shown here is derived from an EMBL/GenBank/DDBJ whole genome shotgun (WGS) entry which is preliminary data.</text>
</comment>
<sequence>MIGKRIRVLSESRNFCVAVFLILYSLSSFLIWKKYGFNPSAQINFGFPFVQQNAERTPPRAVVFLGQPGDSGAGYDGQIFYYYSRMLSEFNLNWPVGFETNIRAPRIGYPLLVAPFGWFGKWGTVFGMYAVHVCLILFSWILIRDLCGENKRLYSTFYLFSPFLLGSYALLVSDAALCAFLVFAFWSYKKEKTFLFSLTAGTALLIKEQALFLLFPMGIQSLLDRNVRSTFAVLGSLALPIVWGLFLKVQFPEWTPTRFADFFDPLRGFIGYAKEISEPAFYTFLKDADWENGTVLFAKRFSRVPIFLLFLAGLFVSGTGSWKRSPGLRLSFFLVLFSVFSAGYVLYWVSYENVSRMFTVSVPFLIFWKLEDDTISDRPFWILCGAILFLFLFKLSFVSGTLPFILWE</sequence>
<keyword evidence="1" id="KW-1133">Transmembrane helix</keyword>
<gene>
    <name evidence="2" type="ORF">CH379_011620</name>
</gene>
<proteinExistence type="predicted"/>
<dbReference type="RefSeq" id="WP_100747468.1">
    <property type="nucleotide sequence ID" value="NZ_NPEF02000013.1"/>
</dbReference>
<name>A0AAE4TW87_9LEPT</name>
<feature type="transmembrane region" description="Helical" evidence="1">
    <location>
        <begin position="227"/>
        <end position="246"/>
    </location>
</feature>
<feature type="transmembrane region" description="Helical" evidence="1">
    <location>
        <begin position="194"/>
        <end position="215"/>
    </location>
</feature>
<dbReference type="AlphaFoldDB" id="A0AAE4TW87"/>
<dbReference type="NCBIfam" id="NF046093">
    <property type="entry name" value="AZOBR_p60025_fam"/>
    <property type="match status" value="1"/>
</dbReference>
<feature type="transmembrane region" description="Helical" evidence="1">
    <location>
        <begin position="301"/>
        <end position="318"/>
    </location>
</feature>
<keyword evidence="1" id="KW-0812">Transmembrane</keyword>
<dbReference type="InterPro" id="IPR058226">
    <property type="entry name" value="AZOBR_p60025-like"/>
</dbReference>
<protein>
    <recommendedName>
        <fullName evidence="4">Dolichyl-phosphate-mannose-protein mannosyltransferase</fullName>
    </recommendedName>
</protein>
<dbReference type="EMBL" id="NPEF02000013">
    <property type="protein sequence ID" value="MDV6236273.1"/>
    <property type="molecule type" value="Genomic_DNA"/>
</dbReference>
<evidence type="ECO:0000313" key="2">
    <source>
        <dbReference type="EMBL" id="MDV6236273.1"/>
    </source>
</evidence>
<feature type="transmembrane region" description="Helical" evidence="1">
    <location>
        <begin position="330"/>
        <end position="349"/>
    </location>
</feature>
<reference evidence="2 3" key="1">
    <citation type="journal article" date="2018" name="Microb. Genom.">
        <title>Deciphering the unexplored Leptospira diversity from soils uncovers genomic evolution to virulence.</title>
        <authorList>
            <person name="Thibeaux R."/>
            <person name="Iraola G."/>
            <person name="Ferres I."/>
            <person name="Bierque E."/>
            <person name="Girault D."/>
            <person name="Soupe-Gilbert M.E."/>
            <person name="Picardeau M."/>
            <person name="Goarant C."/>
        </authorList>
    </citation>
    <scope>NUCLEOTIDE SEQUENCE [LARGE SCALE GENOMIC DNA]</scope>
    <source>
        <strain evidence="2 3">ATI7-C-A5</strain>
    </source>
</reference>
<dbReference type="Proteomes" id="UP000232122">
    <property type="component" value="Unassembled WGS sequence"/>
</dbReference>
<feature type="transmembrane region" description="Helical" evidence="1">
    <location>
        <begin position="163"/>
        <end position="188"/>
    </location>
</feature>
<keyword evidence="3" id="KW-1185">Reference proteome</keyword>
<evidence type="ECO:0000256" key="1">
    <source>
        <dbReference type="SAM" id="Phobius"/>
    </source>
</evidence>
<organism evidence="2 3">
    <name type="scientific">Leptospira ellisii</name>
    <dbReference type="NCBI Taxonomy" id="2023197"/>
    <lineage>
        <taxon>Bacteria</taxon>
        <taxon>Pseudomonadati</taxon>
        <taxon>Spirochaetota</taxon>
        <taxon>Spirochaetia</taxon>
        <taxon>Leptospirales</taxon>
        <taxon>Leptospiraceae</taxon>
        <taxon>Leptospira</taxon>
    </lineage>
</organism>
<keyword evidence="1" id="KW-0472">Membrane</keyword>
<feature type="transmembrane region" description="Helical" evidence="1">
    <location>
        <begin position="380"/>
        <end position="407"/>
    </location>
</feature>
<evidence type="ECO:0008006" key="4">
    <source>
        <dbReference type="Google" id="ProtNLM"/>
    </source>
</evidence>